<dbReference type="PANTHER" id="PTHR47271:SF2">
    <property type="entry name" value="ARGININE DEIMINASE"/>
    <property type="match status" value="1"/>
</dbReference>
<comment type="similarity">
    <text evidence="2 6">Belongs to the arginine deiminase family.</text>
</comment>
<dbReference type="NCBIfam" id="NF002381">
    <property type="entry name" value="PRK01388.1"/>
    <property type="match status" value="1"/>
</dbReference>
<keyword evidence="6" id="KW-0963">Cytoplasm</keyword>
<name>A0A1H3CN71_EUBBA</name>
<dbReference type="PRINTS" id="PR01466">
    <property type="entry name" value="ARGDEIMINASE"/>
</dbReference>
<dbReference type="UniPathway" id="UPA00254">
    <property type="reaction ID" value="UER00364"/>
</dbReference>
<dbReference type="Gene3D" id="3.75.10.10">
    <property type="entry name" value="L-arginine/glycine Amidinotransferase, Chain A"/>
    <property type="match status" value="1"/>
</dbReference>
<dbReference type="Pfam" id="PF02274">
    <property type="entry name" value="ADI"/>
    <property type="match status" value="1"/>
</dbReference>
<dbReference type="HAMAP" id="MF_00242">
    <property type="entry name" value="Arg_deiminase"/>
    <property type="match status" value="1"/>
</dbReference>
<protein>
    <recommendedName>
        <fullName evidence="6">Arginine deiminase</fullName>
        <shortName evidence="6">ADI</shortName>
        <ecNumber evidence="6">3.5.3.6</ecNumber>
    </recommendedName>
    <alternativeName>
        <fullName evidence="6">Arginine dihydrolase</fullName>
        <shortName evidence="6">AD</shortName>
    </alternativeName>
</protein>
<reference evidence="9" key="1">
    <citation type="submission" date="2016-10" db="EMBL/GenBank/DDBJ databases">
        <authorList>
            <person name="Varghese N."/>
            <person name="Submissions S."/>
        </authorList>
    </citation>
    <scope>NUCLEOTIDE SEQUENCE [LARGE SCALE GENOMIC DNA]</scope>
    <source>
        <strain evidence="9">VPI 5359</strain>
    </source>
</reference>
<evidence type="ECO:0000256" key="2">
    <source>
        <dbReference type="ARBA" id="ARBA00010206"/>
    </source>
</evidence>
<dbReference type="EMBL" id="FNOU01000003">
    <property type="protein sequence ID" value="SDX55567.1"/>
    <property type="molecule type" value="Genomic_DNA"/>
</dbReference>
<dbReference type="PANTHER" id="PTHR47271">
    <property type="entry name" value="ARGININE DEIMINASE"/>
    <property type="match status" value="1"/>
</dbReference>
<dbReference type="EC" id="3.5.3.6" evidence="6"/>
<dbReference type="GO" id="GO:0019546">
    <property type="term" value="P:L-arginine deiminase pathway"/>
    <property type="evidence" value="ECO:0007669"/>
    <property type="project" value="TreeGrafter"/>
</dbReference>
<dbReference type="GO" id="GO:0016990">
    <property type="term" value="F:arginine deiminase activity"/>
    <property type="evidence" value="ECO:0007669"/>
    <property type="project" value="UniProtKB-UniRule"/>
</dbReference>
<comment type="subcellular location">
    <subcellularLocation>
        <location evidence="6">Cytoplasm</location>
    </subcellularLocation>
</comment>
<sequence>MPGQASGILGITSEVGRLRRVILHRPGLELERIVPEMLKEVLFEDIPWLRRMQEEHDAFGDILKARGVMIHYVEDLLADVLAMDPVRQELVDAVIDKNPSSGDYIDGFLRDYLLGLAPSDLRDAFISGVLQKELDVLTREPVLSDYIHGSAPYDFVINPLPNLYFMRDPAVVIGQGMAISSMATVVRRRESLYMEAIFKHHPLFTSNRKNQYYKHDDFFSLEGGDVLVLTPEVVAVGCSERTKVHGVERLAAALFEKRPEIQKVLAVKIPNNRAFMHLDTVFTMVDVDTFTVYPGILDAVETVIITRGKAGGLAYQPSGDLKQSLETALKISHIRLIESGGGNPVAAAREQWNDSTNTLAVAPGVVVAYSRNERSNAMLEKCGIEVIGIEASELVRGRGGPRCMTMPLCRDAVEI</sequence>
<dbReference type="GO" id="GO:0005737">
    <property type="term" value="C:cytoplasm"/>
    <property type="evidence" value="ECO:0007669"/>
    <property type="project" value="UniProtKB-SubCell"/>
</dbReference>
<dbReference type="InterPro" id="IPR003876">
    <property type="entry name" value="Arg_deiminase"/>
</dbReference>
<organism evidence="8 9">
    <name type="scientific">Eubacterium barkeri</name>
    <name type="common">Clostridium barkeri</name>
    <dbReference type="NCBI Taxonomy" id="1528"/>
    <lineage>
        <taxon>Bacteria</taxon>
        <taxon>Bacillati</taxon>
        <taxon>Bacillota</taxon>
        <taxon>Clostridia</taxon>
        <taxon>Eubacteriales</taxon>
        <taxon>Eubacteriaceae</taxon>
        <taxon>Eubacterium</taxon>
    </lineage>
</organism>
<evidence type="ECO:0000256" key="5">
    <source>
        <dbReference type="ARBA" id="ARBA00049429"/>
    </source>
</evidence>
<evidence type="ECO:0000313" key="9">
    <source>
        <dbReference type="Proteomes" id="UP000199652"/>
    </source>
</evidence>
<dbReference type="Gene3D" id="1.10.3930.10">
    <property type="entry name" value="Arginine deiminase"/>
    <property type="match status" value="1"/>
</dbReference>
<evidence type="ECO:0000313" key="8">
    <source>
        <dbReference type="EMBL" id="SDX55567.1"/>
    </source>
</evidence>
<dbReference type="AlphaFoldDB" id="A0A1H3CN71"/>
<comment type="pathway">
    <text evidence="1 6">Amino-acid degradation; L-arginine degradation via ADI pathway; carbamoyl phosphate from L-arginine: step 1/2.</text>
</comment>
<dbReference type="STRING" id="1528.SAMN04488579_103165"/>
<dbReference type="RefSeq" id="WP_090243472.1">
    <property type="nucleotide sequence ID" value="NZ_FNOU01000003.1"/>
</dbReference>
<dbReference type="Proteomes" id="UP000199652">
    <property type="component" value="Unassembled WGS sequence"/>
</dbReference>
<dbReference type="SUPFAM" id="SSF55909">
    <property type="entry name" value="Pentein"/>
    <property type="match status" value="1"/>
</dbReference>
<accession>A0A1H3CN71</accession>
<evidence type="ECO:0000256" key="3">
    <source>
        <dbReference type="ARBA" id="ARBA00022503"/>
    </source>
</evidence>
<keyword evidence="9" id="KW-1185">Reference proteome</keyword>
<evidence type="ECO:0000256" key="6">
    <source>
        <dbReference type="HAMAP-Rule" id="MF_00242"/>
    </source>
</evidence>
<gene>
    <name evidence="6" type="primary">arcA</name>
    <name evidence="8" type="ORF">SAMN04488579_103165</name>
</gene>
<evidence type="ECO:0000256" key="4">
    <source>
        <dbReference type="ARBA" id="ARBA00022801"/>
    </source>
</evidence>
<dbReference type="OrthoDB" id="9807502at2"/>
<evidence type="ECO:0000256" key="7">
    <source>
        <dbReference type="PIRSR" id="PIRSR006356-1"/>
    </source>
</evidence>
<proteinExistence type="inferred from homology"/>
<keyword evidence="3 6" id="KW-0056">Arginine metabolism</keyword>
<keyword evidence="4 6" id="KW-0378">Hydrolase</keyword>
<dbReference type="PIRSF" id="PIRSF006356">
    <property type="entry name" value="Arg_deiminase"/>
    <property type="match status" value="1"/>
</dbReference>
<evidence type="ECO:0000256" key="1">
    <source>
        <dbReference type="ARBA" id="ARBA00005213"/>
    </source>
</evidence>
<comment type="catalytic activity">
    <reaction evidence="5 6">
        <text>L-arginine + H2O = L-citrulline + NH4(+)</text>
        <dbReference type="Rhea" id="RHEA:19597"/>
        <dbReference type="ChEBI" id="CHEBI:15377"/>
        <dbReference type="ChEBI" id="CHEBI:28938"/>
        <dbReference type="ChEBI" id="CHEBI:32682"/>
        <dbReference type="ChEBI" id="CHEBI:57743"/>
        <dbReference type="EC" id="3.5.3.6"/>
    </reaction>
</comment>
<feature type="active site" description="Amidino-cysteine intermediate" evidence="6 7">
    <location>
        <position position="403"/>
    </location>
</feature>